<sequence>MPAAHNGIREMAGVIRLPDYELVTDGGVVLYRWASARMALFRSEFRWLYAGRFEAGRIMRSPKIT</sequence>
<dbReference type="Proteomes" id="UP000242699">
    <property type="component" value="Unassembled WGS sequence"/>
</dbReference>
<comment type="caution">
    <text evidence="1">The sequence shown here is derived from an EMBL/GenBank/DDBJ whole genome shotgun (WGS) entry which is preliminary data.</text>
</comment>
<dbReference type="EMBL" id="PXYT01000035">
    <property type="protein sequence ID" value="PSR26518.1"/>
    <property type="molecule type" value="Genomic_DNA"/>
</dbReference>
<reference evidence="1 2" key="1">
    <citation type="journal article" date="2014" name="BMC Genomics">
        <title>Comparison of environmental and isolate Sulfobacillus genomes reveals diverse carbon, sulfur, nitrogen, and hydrogen metabolisms.</title>
        <authorList>
            <person name="Justice N.B."/>
            <person name="Norman A."/>
            <person name="Brown C.T."/>
            <person name="Singh A."/>
            <person name="Thomas B.C."/>
            <person name="Banfield J.F."/>
        </authorList>
    </citation>
    <scope>NUCLEOTIDE SEQUENCE [LARGE SCALE GENOMIC DNA]</scope>
    <source>
        <strain evidence="1">AMDSBA1</strain>
    </source>
</reference>
<protein>
    <submittedName>
        <fullName evidence="1">Uncharacterized protein</fullName>
    </submittedName>
</protein>
<evidence type="ECO:0000313" key="2">
    <source>
        <dbReference type="Proteomes" id="UP000242699"/>
    </source>
</evidence>
<proteinExistence type="predicted"/>
<accession>A0A2T2WWA6</accession>
<name>A0A2T2WWA6_9FIRM</name>
<dbReference type="AlphaFoldDB" id="A0A2T2WWA6"/>
<gene>
    <name evidence="1" type="ORF">C7B43_13650</name>
</gene>
<evidence type="ECO:0000313" key="1">
    <source>
        <dbReference type="EMBL" id="PSR26518.1"/>
    </source>
</evidence>
<organism evidence="1 2">
    <name type="scientific">Sulfobacillus benefaciens</name>
    <dbReference type="NCBI Taxonomy" id="453960"/>
    <lineage>
        <taxon>Bacteria</taxon>
        <taxon>Bacillati</taxon>
        <taxon>Bacillota</taxon>
        <taxon>Clostridia</taxon>
        <taxon>Eubacteriales</taxon>
        <taxon>Clostridiales Family XVII. Incertae Sedis</taxon>
        <taxon>Sulfobacillus</taxon>
    </lineage>
</organism>